<feature type="signal peptide" evidence="3">
    <location>
        <begin position="1"/>
        <end position="23"/>
    </location>
</feature>
<evidence type="ECO:0000256" key="1">
    <source>
        <dbReference type="ARBA" id="ARBA00022729"/>
    </source>
</evidence>
<keyword evidence="6" id="KW-1185">Reference proteome</keyword>
<sequence length="170" mass="18778">MFKSTLLLLLASLLAACIGSSSVEPGKTTLPQLLEQLGQPSMVWSERDGSLQMEFARVTQGGGNFMARLAPSGVLLSLQQVLTEASVDALRQGMSRDEVRRQMGRPARTEHIAGGEVWHWPLDVRRPANWQIDAHFGAEGILQEVRRSRIRLERPASEARLAGQPERSPL</sequence>
<dbReference type="InterPro" id="IPR007450">
    <property type="entry name" value="BamE_dom"/>
</dbReference>
<dbReference type="Pfam" id="PF04355">
    <property type="entry name" value="BamE"/>
    <property type="match status" value="1"/>
</dbReference>
<keyword evidence="2" id="KW-0472">Membrane</keyword>
<name>A0ABX2IGL5_9RHOO</name>
<evidence type="ECO:0000313" key="5">
    <source>
        <dbReference type="EMBL" id="NSL53486.1"/>
    </source>
</evidence>
<dbReference type="EMBL" id="JABCSC020000001">
    <property type="protein sequence ID" value="NSL53486.1"/>
    <property type="molecule type" value="Genomic_DNA"/>
</dbReference>
<reference evidence="5 6" key="1">
    <citation type="submission" date="2020-06" db="EMBL/GenBank/DDBJ databases">
        <title>Draft genome of Uliginosibacterium sp. IMCC34675.</title>
        <authorList>
            <person name="Song J."/>
        </authorList>
    </citation>
    <scope>NUCLEOTIDE SEQUENCE [LARGE SCALE GENOMIC DNA]</scope>
    <source>
        <strain evidence="5 6">IMCC34675</strain>
    </source>
</reference>
<feature type="chain" id="PRO_5046679087" evidence="3">
    <location>
        <begin position="24"/>
        <end position="170"/>
    </location>
</feature>
<keyword evidence="1 3" id="KW-0732">Signal</keyword>
<accession>A0ABX2IGL5</accession>
<organism evidence="5 6">
    <name type="scientific">Uliginosibacterium aquaticum</name>
    <dbReference type="NCBI Taxonomy" id="2731212"/>
    <lineage>
        <taxon>Bacteria</taxon>
        <taxon>Pseudomonadati</taxon>
        <taxon>Pseudomonadota</taxon>
        <taxon>Betaproteobacteria</taxon>
        <taxon>Rhodocyclales</taxon>
        <taxon>Zoogloeaceae</taxon>
        <taxon>Uliginosibacterium</taxon>
    </lineage>
</organism>
<evidence type="ECO:0000256" key="2">
    <source>
        <dbReference type="ARBA" id="ARBA00023136"/>
    </source>
</evidence>
<dbReference type="InterPro" id="IPR037873">
    <property type="entry name" value="BamE-like"/>
</dbReference>
<evidence type="ECO:0000256" key="3">
    <source>
        <dbReference type="SAM" id="SignalP"/>
    </source>
</evidence>
<dbReference type="Gene3D" id="3.30.1450.10">
    <property type="match status" value="1"/>
</dbReference>
<evidence type="ECO:0000313" key="6">
    <source>
        <dbReference type="Proteomes" id="UP000778523"/>
    </source>
</evidence>
<protein>
    <submittedName>
        <fullName evidence="5">Outer membrane protein assembly factor BamE</fullName>
    </submittedName>
</protein>
<evidence type="ECO:0000259" key="4">
    <source>
        <dbReference type="Pfam" id="PF04355"/>
    </source>
</evidence>
<dbReference type="PROSITE" id="PS51257">
    <property type="entry name" value="PROKAR_LIPOPROTEIN"/>
    <property type="match status" value="1"/>
</dbReference>
<feature type="domain" description="Outer membrane protein assembly factor BamE" evidence="4">
    <location>
        <begin position="81"/>
        <end position="126"/>
    </location>
</feature>
<dbReference type="RefSeq" id="WP_170019548.1">
    <property type="nucleotide sequence ID" value="NZ_JABCSC020000001.1"/>
</dbReference>
<dbReference type="Proteomes" id="UP000778523">
    <property type="component" value="Unassembled WGS sequence"/>
</dbReference>
<gene>
    <name evidence="5" type="primary">bamE</name>
    <name evidence="5" type="ORF">HJ583_000460</name>
</gene>
<comment type="caution">
    <text evidence="5">The sequence shown here is derived from an EMBL/GenBank/DDBJ whole genome shotgun (WGS) entry which is preliminary data.</text>
</comment>
<proteinExistence type="predicted"/>